<keyword evidence="1" id="KW-0812">Transmembrane</keyword>
<evidence type="ECO:0000256" key="1">
    <source>
        <dbReference type="SAM" id="Phobius"/>
    </source>
</evidence>
<sequence length="528" mass="57843">MTMPRLSHVDDASVTVTWRRQERPDGELFAFVPVRIRAAGGFDIVTAPGERTPVPPGRIVLEVEVPGHAPLIYTIAVERGERHEAVLSPEMLVPEPGAAGRQEAPRGLAVEVVPWSRPVVPPPIRRDDVVLRPVEGGVTIARQAGIALSAGIELVTRVTPRRLLAVPPVSAGDAYRLVWHRPQALDRRPRIEPTDPGGRLLMDYLLTGRYRLAAVAARYVDRARGDADPLKWVVPSYTQLLIGYSYALGRDRRRLSAWCERTAASTELGPDGLVLAAEAAWQRDRPQEARDLLIRATELPTVTVGGELGVRLATLIAARSAEPDPALLAIGNRWLPVLTCADGNAANLSVAETHTMSPDIEGAPRLDQLRWIVHYALSRWRYARLRARVIEFALTEEKPMKSVRHGVLLLVVGLTLAVGLSLLFERITAGSNAWLAIGALQALVFLAIGASAGSYHYQRLLAETSNRADEAEARAREYHDAAIKGRALAAVLYADAQDSETSVRHARIAHEIFHPRRVKVSQPPELAE</sequence>
<keyword evidence="1" id="KW-1133">Transmembrane helix</keyword>
<dbReference type="EMBL" id="CP134876">
    <property type="protein sequence ID" value="WNM37592.1"/>
    <property type="molecule type" value="Genomic_DNA"/>
</dbReference>
<protein>
    <submittedName>
        <fullName evidence="2">Uncharacterized protein</fullName>
    </submittedName>
</protein>
<accession>A0ABY9ZQL9</accession>
<keyword evidence="1" id="KW-0472">Membrane</keyword>
<reference evidence="2 3" key="1">
    <citation type="submission" date="2023-09" db="EMBL/GenBank/DDBJ databases">
        <title>Micromonospora halotolerans DSM 45598 genome sequence.</title>
        <authorList>
            <person name="Mo P."/>
        </authorList>
    </citation>
    <scope>NUCLEOTIDE SEQUENCE [LARGE SCALE GENOMIC DNA]</scope>
    <source>
        <strain evidence="2 3">DSM 45598</strain>
    </source>
</reference>
<organism evidence="2 3">
    <name type="scientific">Micromonospora halotolerans</name>
    <dbReference type="NCBI Taxonomy" id="709879"/>
    <lineage>
        <taxon>Bacteria</taxon>
        <taxon>Bacillati</taxon>
        <taxon>Actinomycetota</taxon>
        <taxon>Actinomycetes</taxon>
        <taxon>Micromonosporales</taxon>
        <taxon>Micromonosporaceae</taxon>
        <taxon>Micromonospora</taxon>
    </lineage>
</organism>
<evidence type="ECO:0000313" key="3">
    <source>
        <dbReference type="Proteomes" id="UP001303001"/>
    </source>
</evidence>
<feature type="transmembrane region" description="Helical" evidence="1">
    <location>
        <begin position="433"/>
        <end position="457"/>
    </location>
</feature>
<dbReference type="RefSeq" id="WP_313719178.1">
    <property type="nucleotide sequence ID" value="NZ_CP134876.1"/>
</dbReference>
<proteinExistence type="predicted"/>
<keyword evidence="3" id="KW-1185">Reference proteome</keyword>
<gene>
    <name evidence="2" type="ORF">RMN56_20790</name>
</gene>
<name>A0ABY9ZQL9_9ACTN</name>
<dbReference type="Proteomes" id="UP001303001">
    <property type="component" value="Chromosome"/>
</dbReference>
<evidence type="ECO:0000313" key="2">
    <source>
        <dbReference type="EMBL" id="WNM37592.1"/>
    </source>
</evidence>
<feature type="transmembrane region" description="Helical" evidence="1">
    <location>
        <begin position="407"/>
        <end position="427"/>
    </location>
</feature>